<feature type="transmembrane region" description="Helical" evidence="16">
    <location>
        <begin position="133"/>
        <end position="155"/>
    </location>
</feature>
<evidence type="ECO:0000256" key="16">
    <source>
        <dbReference type="SAM" id="Phobius"/>
    </source>
</evidence>
<evidence type="ECO:0000256" key="5">
    <source>
        <dbReference type="ARBA" id="ARBA00022673"/>
    </source>
</evidence>
<keyword evidence="9 16" id="KW-1133">Transmembrane helix</keyword>
<comment type="subcellular location">
    <subcellularLocation>
        <location evidence="1">Endoplasmic reticulum membrane</location>
        <topology evidence="1">Multi-pass membrane protein</topology>
    </subcellularLocation>
</comment>
<evidence type="ECO:0000256" key="3">
    <source>
        <dbReference type="ARBA" id="ARBA00022448"/>
    </source>
</evidence>
<feature type="coiled-coil region" evidence="14">
    <location>
        <begin position="168"/>
        <end position="220"/>
    </location>
</feature>
<keyword evidence="4" id="KW-0109">Calcium transport</keyword>
<dbReference type="GeneID" id="19017298"/>
<keyword evidence="3" id="KW-0813">Transport</keyword>
<dbReference type="KEGG" id="bpg:Bathy02g01840"/>
<evidence type="ECO:0000256" key="9">
    <source>
        <dbReference type="ARBA" id="ARBA00022989"/>
    </source>
</evidence>
<dbReference type="GO" id="GO:0032469">
    <property type="term" value="P:endoplasmic reticulum calcium ion homeostasis"/>
    <property type="evidence" value="ECO:0007669"/>
    <property type="project" value="InterPro"/>
</dbReference>
<proteinExistence type="inferred from homology"/>
<evidence type="ECO:0000256" key="7">
    <source>
        <dbReference type="ARBA" id="ARBA00022824"/>
    </source>
</evidence>
<name>K8EAG1_9CHLO</name>
<dbReference type="GO" id="GO:0005262">
    <property type="term" value="F:calcium channel activity"/>
    <property type="evidence" value="ECO:0007669"/>
    <property type="project" value="UniProtKB-KW"/>
</dbReference>
<evidence type="ECO:0000256" key="6">
    <source>
        <dbReference type="ARBA" id="ARBA00022692"/>
    </source>
</evidence>
<evidence type="ECO:0000256" key="14">
    <source>
        <dbReference type="SAM" id="Coils"/>
    </source>
</evidence>
<keyword evidence="8" id="KW-0106">Calcium</keyword>
<keyword evidence="5" id="KW-0107">Calcium channel</keyword>
<dbReference type="PANTHER" id="PTHR20917">
    <property type="entry name" value="PNAS-RELATED"/>
    <property type="match status" value="1"/>
</dbReference>
<dbReference type="Pfam" id="PF01956">
    <property type="entry name" value="EMC3_TMCO1"/>
    <property type="match status" value="1"/>
</dbReference>
<feature type="region of interest" description="Disordered" evidence="15">
    <location>
        <begin position="327"/>
        <end position="360"/>
    </location>
</feature>
<dbReference type="InterPro" id="IPR002809">
    <property type="entry name" value="EMC3/TMCO1"/>
</dbReference>
<evidence type="ECO:0000256" key="4">
    <source>
        <dbReference type="ARBA" id="ARBA00022568"/>
    </source>
</evidence>
<reference evidence="17 18" key="1">
    <citation type="submission" date="2011-10" db="EMBL/GenBank/DDBJ databases">
        <authorList>
            <person name="Genoscope - CEA"/>
        </authorList>
    </citation>
    <scope>NUCLEOTIDE SEQUENCE [LARGE SCALE GENOMIC DNA]</scope>
    <source>
        <strain evidence="17 18">RCC 1105</strain>
    </source>
</reference>
<evidence type="ECO:0000256" key="10">
    <source>
        <dbReference type="ARBA" id="ARBA00023054"/>
    </source>
</evidence>
<accession>K8EAG1</accession>
<keyword evidence="18" id="KW-1185">Reference proteome</keyword>
<dbReference type="InterPro" id="IPR008559">
    <property type="entry name" value="TMCO1"/>
</dbReference>
<keyword evidence="6 16" id="KW-0812">Transmembrane</keyword>
<sequence length="360" mass="40899">MNDASSHSSTDKDAISLVSFLAIFLEKNIGDVCAKTRRYPLTRTTEKFRKFGDVYNAEFLLNKLPNPTIETKLSLVMVFAGGWRDVIDGKVLRVIELESEEKFENFSTFIKRIVIETMTPSSPPSQEYALQPALTIFCAAFFLQLLLECINYLVVRRKKEFKLNRVKLETTLMEIEKVQRERKLLEENASYSSEEKNSKKKQLEKKKKSLDLDLATHTRKVNAMKMKLAPLTAMANILFLRTLSAKFKGVVVSTLPFNPPGMVKNLVHRGVDGDDFTQMGCTGFYSLSAMIARAIVQKFFELKPPRAVAQEAWEKSQRRTEAIVNMFEKDSKTTENGGSAGEKKKNKNKVKTIGGSKKRR</sequence>
<dbReference type="SMART" id="SM01415">
    <property type="entry name" value="DUF106"/>
    <property type="match status" value="1"/>
</dbReference>
<keyword evidence="12 16" id="KW-0472">Membrane</keyword>
<dbReference type="GO" id="GO:0005789">
    <property type="term" value="C:endoplasmic reticulum membrane"/>
    <property type="evidence" value="ECO:0007669"/>
    <property type="project" value="UniProtKB-SubCell"/>
</dbReference>
<keyword evidence="13" id="KW-0407">Ion channel</keyword>
<dbReference type="RefSeq" id="XP_007514582.1">
    <property type="nucleotide sequence ID" value="XM_007514520.1"/>
</dbReference>
<evidence type="ECO:0000256" key="12">
    <source>
        <dbReference type="ARBA" id="ARBA00023136"/>
    </source>
</evidence>
<keyword evidence="10 14" id="KW-0175">Coiled coil</keyword>
<comment type="similarity">
    <text evidence="2">Belongs to the TMCO1 family.</text>
</comment>
<protein>
    <submittedName>
        <fullName evidence="17">Uncharacterized protein</fullName>
    </submittedName>
</protein>
<dbReference type="OrthoDB" id="342726at2759"/>
<evidence type="ECO:0000313" key="18">
    <source>
        <dbReference type="Proteomes" id="UP000198341"/>
    </source>
</evidence>
<dbReference type="PANTHER" id="PTHR20917:SF0">
    <property type="entry name" value="CALCIUM LOAD-ACTIVATED CALCIUM CHANNEL"/>
    <property type="match status" value="1"/>
</dbReference>
<dbReference type="Proteomes" id="UP000198341">
    <property type="component" value="Chromosome 2"/>
</dbReference>
<evidence type="ECO:0000256" key="2">
    <source>
        <dbReference type="ARBA" id="ARBA00006537"/>
    </source>
</evidence>
<organism evidence="17 18">
    <name type="scientific">Bathycoccus prasinos</name>
    <dbReference type="NCBI Taxonomy" id="41875"/>
    <lineage>
        <taxon>Eukaryota</taxon>
        <taxon>Viridiplantae</taxon>
        <taxon>Chlorophyta</taxon>
        <taxon>Mamiellophyceae</taxon>
        <taxon>Mamiellales</taxon>
        <taxon>Bathycoccaceae</taxon>
        <taxon>Bathycoccus</taxon>
    </lineage>
</organism>
<dbReference type="STRING" id="41875.K8EAG1"/>
<evidence type="ECO:0000313" key="17">
    <source>
        <dbReference type="EMBL" id="CCO14822.1"/>
    </source>
</evidence>
<evidence type="ECO:0000256" key="1">
    <source>
        <dbReference type="ARBA" id="ARBA00004477"/>
    </source>
</evidence>
<gene>
    <name evidence="17" type="ORF">Bathy02g01840</name>
</gene>
<dbReference type="eggNOG" id="KOG3312">
    <property type="taxonomic scope" value="Eukaryota"/>
</dbReference>
<dbReference type="AlphaFoldDB" id="K8EAG1"/>
<evidence type="ECO:0000256" key="15">
    <source>
        <dbReference type="SAM" id="MobiDB-lite"/>
    </source>
</evidence>
<keyword evidence="11" id="KW-0406">Ion transport</keyword>
<feature type="compositionally biased region" description="Basic residues" evidence="15">
    <location>
        <begin position="344"/>
        <end position="360"/>
    </location>
</feature>
<evidence type="ECO:0000256" key="11">
    <source>
        <dbReference type="ARBA" id="ARBA00023065"/>
    </source>
</evidence>
<dbReference type="EMBL" id="FO082277">
    <property type="protein sequence ID" value="CCO14822.1"/>
    <property type="molecule type" value="Genomic_DNA"/>
</dbReference>
<keyword evidence="7" id="KW-0256">Endoplasmic reticulum</keyword>
<evidence type="ECO:0000256" key="8">
    <source>
        <dbReference type="ARBA" id="ARBA00022837"/>
    </source>
</evidence>
<evidence type="ECO:0000256" key="13">
    <source>
        <dbReference type="ARBA" id="ARBA00023303"/>
    </source>
</evidence>